<reference evidence="1 2" key="1">
    <citation type="submission" date="2017-06" db="EMBL/GenBank/DDBJ databases">
        <authorList>
            <person name="Kim H.J."/>
            <person name="Triplett B.A."/>
        </authorList>
    </citation>
    <scope>NUCLEOTIDE SEQUENCE [LARGE SCALE GENOMIC DNA]</scope>
    <source>
        <strain evidence="1 2">DSM 43151</strain>
    </source>
</reference>
<evidence type="ECO:0000313" key="2">
    <source>
        <dbReference type="Proteomes" id="UP000198415"/>
    </source>
</evidence>
<proteinExistence type="predicted"/>
<accession>A0A238Z2U8</accession>
<organism evidence="1 2">
    <name type="scientific">Actinoplanes regularis</name>
    <dbReference type="NCBI Taxonomy" id="52697"/>
    <lineage>
        <taxon>Bacteria</taxon>
        <taxon>Bacillati</taxon>
        <taxon>Actinomycetota</taxon>
        <taxon>Actinomycetes</taxon>
        <taxon>Micromonosporales</taxon>
        <taxon>Micromonosporaceae</taxon>
        <taxon>Actinoplanes</taxon>
    </lineage>
</organism>
<dbReference type="AlphaFoldDB" id="A0A238Z2U8"/>
<dbReference type="Proteomes" id="UP000198415">
    <property type="component" value="Unassembled WGS sequence"/>
</dbReference>
<dbReference type="EMBL" id="FZNR01000005">
    <property type="protein sequence ID" value="SNR77271.1"/>
    <property type="molecule type" value="Genomic_DNA"/>
</dbReference>
<gene>
    <name evidence="1" type="ORF">SAMN06264365_105359</name>
</gene>
<sequence length="142" mass="15490">MRHDVPVEPVVLDGTFRLWSYGVGHSQLVLHARVADGDQDAVSVHFEGVRAVKLRASYPGLVIQPADPPARTRLLDYAGVPDFLRQTELCLTLPTEEDGFVVCGRARVLAGRHSNDQGGWRLPDPAEVLQVWQATKAGRAAG</sequence>
<protein>
    <submittedName>
        <fullName evidence="1">Uncharacterized protein</fullName>
    </submittedName>
</protein>
<evidence type="ECO:0000313" key="1">
    <source>
        <dbReference type="EMBL" id="SNR77271.1"/>
    </source>
</evidence>
<name>A0A238Z2U8_9ACTN</name>
<keyword evidence="2" id="KW-1185">Reference proteome</keyword>